<accession>A0A5J6SQE4</accession>
<evidence type="ECO:0000256" key="5">
    <source>
        <dbReference type="ARBA" id="ARBA00022723"/>
    </source>
</evidence>
<name>A0A5J6SQE4_9BACI</name>
<keyword evidence="6" id="KW-0547">Nucleotide-binding</keyword>
<dbReference type="InterPro" id="IPR050187">
    <property type="entry name" value="Lipid_Phosphate_FormReg"/>
</dbReference>
<organism evidence="14 15">
    <name type="scientific">Psychrobacillus glaciei</name>
    <dbReference type="NCBI Taxonomy" id="2283160"/>
    <lineage>
        <taxon>Bacteria</taxon>
        <taxon>Bacillati</taxon>
        <taxon>Bacillota</taxon>
        <taxon>Bacilli</taxon>
        <taxon>Bacillales</taxon>
        <taxon>Bacillaceae</taxon>
        <taxon>Psychrobacillus</taxon>
    </lineage>
</organism>
<keyword evidence="12" id="KW-1208">Phospholipid metabolism</keyword>
<dbReference type="Gene3D" id="2.60.200.40">
    <property type="match status" value="1"/>
</dbReference>
<dbReference type="Pfam" id="PF00781">
    <property type="entry name" value="DAGK_cat"/>
    <property type="match status" value="1"/>
</dbReference>
<keyword evidence="5" id="KW-0479">Metal-binding</keyword>
<keyword evidence="11" id="KW-0594">Phospholipid biosynthesis</keyword>
<evidence type="ECO:0000256" key="10">
    <source>
        <dbReference type="ARBA" id="ARBA00023098"/>
    </source>
</evidence>
<comment type="similarity">
    <text evidence="2">Belongs to the diacylglycerol/lipid kinase family.</text>
</comment>
<dbReference type="PANTHER" id="PTHR12358:SF106">
    <property type="entry name" value="LIPID KINASE YEGS"/>
    <property type="match status" value="1"/>
</dbReference>
<dbReference type="InterPro" id="IPR005218">
    <property type="entry name" value="Diacylglycerol/lipid_kinase"/>
</dbReference>
<proteinExistence type="inferred from homology"/>
<evidence type="ECO:0000256" key="9">
    <source>
        <dbReference type="ARBA" id="ARBA00022842"/>
    </source>
</evidence>
<dbReference type="InterPro" id="IPR016064">
    <property type="entry name" value="NAD/diacylglycerol_kinase_sf"/>
</dbReference>
<evidence type="ECO:0000256" key="4">
    <source>
        <dbReference type="ARBA" id="ARBA00022679"/>
    </source>
</evidence>
<reference evidence="14 15" key="1">
    <citation type="submission" date="2018-07" db="EMBL/GenBank/DDBJ databases">
        <title>Complete genome sequence of Psychrobacillus sp. PB01, isolated from iceberg, and comparative genome analysis of Psychrobacillus strains.</title>
        <authorList>
            <person name="Lee P.C."/>
        </authorList>
    </citation>
    <scope>NUCLEOTIDE SEQUENCE [LARGE SCALE GENOMIC DNA]</scope>
    <source>
        <strain evidence="14 15">PB01</strain>
    </source>
</reference>
<evidence type="ECO:0000256" key="8">
    <source>
        <dbReference type="ARBA" id="ARBA00022840"/>
    </source>
</evidence>
<evidence type="ECO:0000313" key="14">
    <source>
        <dbReference type="EMBL" id="QFF99743.1"/>
    </source>
</evidence>
<keyword evidence="4" id="KW-0808">Transferase</keyword>
<dbReference type="OrthoDB" id="9786026at2"/>
<feature type="domain" description="DAGKc" evidence="13">
    <location>
        <begin position="1"/>
        <end position="130"/>
    </location>
</feature>
<dbReference type="PANTHER" id="PTHR12358">
    <property type="entry name" value="SPHINGOSINE KINASE"/>
    <property type="match status" value="1"/>
</dbReference>
<dbReference type="Pfam" id="PF19279">
    <property type="entry name" value="YegS_C"/>
    <property type="match status" value="1"/>
</dbReference>
<dbReference type="InterPro" id="IPR001206">
    <property type="entry name" value="Diacylglycerol_kinase_cat_dom"/>
</dbReference>
<dbReference type="EMBL" id="CP031223">
    <property type="protein sequence ID" value="QFF99743.1"/>
    <property type="molecule type" value="Genomic_DNA"/>
</dbReference>
<evidence type="ECO:0000256" key="3">
    <source>
        <dbReference type="ARBA" id="ARBA00022516"/>
    </source>
</evidence>
<dbReference type="SUPFAM" id="SSF111331">
    <property type="entry name" value="NAD kinase/diacylglycerol kinase-like"/>
    <property type="match status" value="1"/>
</dbReference>
<dbReference type="Proteomes" id="UP000325517">
    <property type="component" value="Chromosome"/>
</dbReference>
<dbReference type="InterPro" id="IPR017438">
    <property type="entry name" value="ATP-NAD_kinase_N"/>
</dbReference>
<dbReference type="RefSeq" id="WP_151700646.1">
    <property type="nucleotide sequence ID" value="NZ_CP031223.1"/>
</dbReference>
<keyword evidence="15" id="KW-1185">Reference proteome</keyword>
<evidence type="ECO:0000256" key="7">
    <source>
        <dbReference type="ARBA" id="ARBA00022777"/>
    </source>
</evidence>
<protein>
    <submittedName>
        <fullName evidence="14">Diacylglycerol kinase family lipid kinase</fullName>
    </submittedName>
</protein>
<dbReference type="NCBIfam" id="TIGR00147">
    <property type="entry name" value="YegS/Rv2252/BmrU family lipid kinase"/>
    <property type="match status" value="1"/>
</dbReference>
<evidence type="ECO:0000256" key="11">
    <source>
        <dbReference type="ARBA" id="ARBA00023209"/>
    </source>
</evidence>
<sequence>MNKVVFIVNEYAGRGRAKKIWVAWKAKITFPYSYYLTEYTGHATEIAKNCAENSTEDVFIIAIGGDGTIHEIISGVTEYEHVRIGVISAGSGNDFGRTFSIFQTVEQLQEYVNDFNPYEELDFGKLTAPQDSYGFVNNAGFGFDAKVVYSVNNSKWKKWLNALELGKLTYILYVIKELLTFNRFSFTLHTEEDTIKFDDVWFIVVCNQPFFGGGMKISPNSQPNDQLIEMTVVNKLTRWKLLFIFGTVFFGKHTKYKEVKQFQAKNFRITMHDQVYGHVDGEFSCMTYVDQSYSFSVQSKAWNLAKPKSKGS</sequence>
<evidence type="ECO:0000256" key="6">
    <source>
        <dbReference type="ARBA" id="ARBA00022741"/>
    </source>
</evidence>
<dbReference type="GO" id="GO:0008654">
    <property type="term" value="P:phospholipid biosynthetic process"/>
    <property type="evidence" value="ECO:0007669"/>
    <property type="project" value="UniProtKB-KW"/>
</dbReference>
<keyword evidence="8" id="KW-0067">ATP-binding</keyword>
<evidence type="ECO:0000313" key="15">
    <source>
        <dbReference type="Proteomes" id="UP000325517"/>
    </source>
</evidence>
<dbReference type="GO" id="GO:0005886">
    <property type="term" value="C:plasma membrane"/>
    <property type="evidence" value="ECO:0007669"/>
    <property type="project" value="TreeGrafter"/>
</dbReference>
<keyword evidence="3" id="KW-0444">Lipid biosynthesis</keyword>
<keyword evidence="7 14" id="KW-0418">Kinase</keyword>
<dbReference type="GO" id="GO:0005524">
    <property type="term" value="F:ATP binding"/>
    <property type="evidence" value="ECO:0007669"/>
    <property type="project" value="UniProtKB-KW"/>
</dbReference>
<dbReference type="KEGG" id="psyo:PB01_13335"/>
<dbReference type="InterPro" id="IPR045540">
    <property type="entry name" value="YegS/DAGK_C"/>
</dbReference>
<dbReference type="AlphaFoldDB" id="A0A5J6SQE4"/>
<gene>
    <name evidence="14" type="ORF">PB01_13335</name>
</gene>
<evidence type="ECO:0000259" key="13">
    <source>
        <dbReference type="PROSITE" id="PS50146"/>
    </source>
</evidence>
<dbReference type="Gene3D" id="3.40.50.10330">
    <property type="entry name" value="Probable inorganic polyphosphate/atp-NAD kinase, domain 1"/>
    <property type="match status" value="1"/>
</dbReference>
<comment type="cofactor">
    <cofactor evidence="1">
        <name>Mg(2+)</name>
        <dbReference type="ChEBI" id="CHEBI:18420"/>
    </cofactor>
</comment>
<dbReference type="GO" id="GO:0016301">
    <property type="term" value="F:kinase activity"/>
    <property type="evidence" value="ECO:0007669"/>
    <property type="project" value="UniProtKB-KW"/>
</dbReference>
<evidence type="ECO:0000256" key="1">
    <source>
        <dbReference type="ARBA" id="ARBA00001946"/>
    </source>
</evidence>
<dbReference type="GO" id="GO:0046872">
    <property type="term" value="F:metal ion binding"/>
    <property type="evidence" value="ECO:0007669"/>
    <property type="project" value="UniProtKB-KW"/>
</dbReference>
<evidence type="ECO:0000256" key="2">
    <source>
        <dbReference type="ARBA" id="ARBA00005983"/>
    </source>
</evidence>
<keyword evidence="9" id="KW-0460">Magnesium</keyword>
<keyword evidence="10" id="KW-0443">Lipid metabolism</keyword>
<dbReference type="PROSITE" id="PS50146">
    <property type="entry name" value="DAGK"/>
    <property type="match status" value="1"/>
</dbReference>
<evidence type="ECO:0000256" key="12">
    <source>
        <dbReference type="ARBA" id="ARBA00023264"/>
    </source>
</evidence>